<organism evidence="20 21">
    <name type="scientific">Mesocestoides corti</name>
    <name type="common">Flatworm</name>
    <dbReference type="NCBI Taxonomy" id="53468"/>
    <lineage>
        <taxon>Eukaryota</taxon>
        <taxon>Metazoa</taxon>
        <taxon>Spiralia</taxon>
        <taxon>Lophotrochozoa</taxon>
        <taxon>Platyhelminthes</taxon>
        <taxon>Cestoda</taxon>
        <taxon>Eucestoda</taxon>
        <taxon>Cyclophyllidea</taxon>
        <taxon>Mesocestoididae</taxon>
        <taxon>Mesocestoides</taxon>
    </lineage>
</organism>
<dbReference type="GO" id="GO:0005524">
    <property type="term" value="F:ATP binding"/>
    <property type="evidence" value="ECO:0007669"/>
    <property type="project" value="UniProtKB-UniRule"/>
</dbReference>
<comment type="similarity">
    <text evidence="2">Belongs to the protein kinase superfamily. TKL Ser/Thr protein kinase family. TGFB receptor subfamily.</text>
</comment>
<gene>
    <name evidence="20" type="ORF">MCOS_LOCUS9604</name>
</gene>
<dbReference type="Gene3D" id="1.10.510.10">
    <property type="entry name" value="Transferase(Phosphotransferase) domain 1"/>
    <property type="match status" value="1"/>
</dbReference>
<evidence type="ECO:0000256" key="1">
    <source>
        <dbReference type="ARBA" id="ARBA00004479"/>
    </source>
</evidence>
<dbReference type="Pfam" id="PF07714">
    <property type="entry name" value="PK_Tyr_Ser-Thr"/>
    <property type="match status" value="1"/>
</dbReference>
<feature type="chain" id="PRO_5030017583" description="receptor protein serine/threonine kinase" evidence="17">
    <location>
        <begin position="20"/>
        <end position="898"/>
    </location>
</feature>
<dbReference type="GO" id="GO:0005886">
    <property type="term" value="C:plasma membrane"/>
    <property type="evidence" value="ECO:0007669"/>
    <property type="project" value="TreeGrafter"/>
</dbReference>
<feature type="transmembrane region" description="Helical" evidence="16">
    <location>
        <begin position="153"/>
        <end position="175"/>
    </location>
</feature>
<evidence type="ECO:0000256" key="4">
    <source>
        <dbReference type="ARBA" id="ARBA00022527"/>
    </source>
</evidence>
<evidence type="ECO:0000313" key="20">
    <source>
        <dbReference type="EMBL" id="VDD83601.1"/>
    </source>
</evidence>
<dbReference type="Gene3D" id="3.30.200.20">
    <property type="entry name" value="Phosphorylase Kinase, domain 1"/>
    <property type="match status" value="2"/>
</dbReference>
<dbReference type="GO" id="GO:0004675">
    <property type="term" value="F:transmembrane receptor protein serine/threonine kinase activity"/>
    <property type="evidence" value="ECO:0007669"/>
    <property type="project" value="UniProtKB-EC"/>
</dbReference>
<evidence type="ECO:0000256" key="8">
    <source>
        <dbReference type="ARBA" id="ARBA00022741"/>
    </source>
</evidence>
<dbReference type="InterPro" id="IPR008271">
    <property type="entry name" value="Ser/Thr_kinase_AS"/>
</dbReference>
<dbReference type="SMART" id="SM00220">
    <property type="entry name" value="S_TKc"/>
    <property type="match status" value="1"/>
</dbReference>
<evidence type="ECO:0000256" key="11">
    <source>
        <dbReference type="ARBA" id="ARBA00022989"/>
    </source>
</evidence>
<dbReference type="InterPro" id="IPR001245">
    <property type="entry name" value="Ser-Thr/Tyr_kinase_cat_dom"/>
</dbReference>
<dbReference type="InterPro" id="IPR000333">
    <property type="entry name" value="TGFB_receptor"/>
</dbReference>
<dbReference type="EMBL" id="UXSR01005777">
    <property type="protein sequence ID" value="VDD83601.1"/>
    <property type="molecule type" value="Genomic_DNA"/>
</dbReference>
<dbReference type="InterPro" id="IPR017441">
    <property type="entry name" value="Protein_kinase_ATP_BS"/>
</dbReference>
<dbReference type="STRING" id="53468.A0A0R3UP42"/>
<feature type="region of interest" description="Disordered" evidence="15">
    <location>
        <begin position="817"/>
        <end position="859"/>
    </location>
</feature>
<dbReference type="Pfam" id="PF00069">
    <property type="entry name" value="Pkinase"/>
    <property type="match status" value="1"/>
</dbReference>
<feature type="compositionally biased region" description="Pro residues" evidence="15">
    <location>
        <begin position="461"/>
        <end position="472"/>
    </location>
</feature>
<keyword evidence="5" id="KW-0808">Transferase</keyword>
<keyword evidence="7 17" id="KW-0732">Signal</keyword>
<keyword evidence="12 16" id="KW-0472">Membrane</keyword>
<feature type="compositionally biased region" description="Low complexity" evidence="15">
    <location>
        <begin position="826"/>
        <end position="843"/>
    </location>
</feature>
<evidence type="ECO:0000259" key="18">
    <source>
        <dbReference type="PROSITE" id="PS50011"/>
    </source>
</evidence>
<dbReference type="PANTHER" id="PTHR23255">
    <property type="entry name" value="TRANSFORMING GROWTH FACTOR-BETA RECEPTOR TYPE I AND II"/>
    <property type="match status" value="1"/>
</dbReference>
<evidence type="ECO:0000256" key="6">
    <source>
        <dbReference type="ARBA" id="ARBA00022692"/>
    </source>
</evidence>
<keyword evidence="4" id="KW-0723">Serine/threonine-protein kinase</keyword>
<name>A0A0R3UP42_MESCO</name>
<evidence type="ECO:0000256" key="14">
    <source>
        <dbReference type="PROSITE-ProRule" id="PRU10141"/>
    </source>
</evidence>
<feature type="signal peptide" evidence="17">
    <location>
        <begin position="1"/>
        <end position="19"/>
    </location>
</feature>
<evidence type="ECO:0000256" key="9">
    <source>
        <dbReference type="ARBA" id="ARBA00022777"/>
    </source>
</evidence>
<keyword evidence="11 16" id="KW-1133">Transmembrane helix</keyword>
<sequence length="898" mass="96333">MFPVLLLVLLVALVPTVKPDQCLKLLCDPDQSDCQHCENLQPHHLNQWRRYIDALLQNFKDEEGNSIYYKQIREQPFCCKPKAGEFCSIKLINEPKLPPHRLYELGCRGQGDFWNSITCAPGGARCCNATFCNLPTDEEISKLIVEKPKDNTLIVILPILFVLTAFVLIGGWCFWRWRDRTDWRKSLQMPVSVVGGPIGDCAGQTSGGDTCPWLVDGASGVGVVVSAGTGPGGAPAQLLNGGLIEPHYPSRTPLLTGNPGSSISSSAVMIKPIRPMGGSSYHSNGLNSIGSGVIIGGSTVVRGSEGVGVGGGGGGGASYTAALASSGGGTMFPPASCSAPPGGGPDLGITSSGSGSGAGQPLLVERTVARQVHLERRIGEGRYGDVWLGRLHCDQVAVKIFSSRNENSWISISLPPPPLPPPLLPHPVFPSSRVKCHRRRCRGGLSCLRNKPTSGASPPKCYTPPPPPPAAPQSPLHPRYTLSNAIHTSFTLLSCRLISIEGVLTAQSQDIEKEIYETATLRHTNILGFIAADNKDNGISTELWLIAEYHRLGSLYEFLQSHAFSLPALVKMASSIANGLAHLHMPIIGTSETRDLESFPPELAGMLGKPQIAHRDLKSRNILVKGDGECCIGDLGFAVKLDSLTGQVDVAHNPERVGTKRYMAPEVLDNTLRANSFDAYMQADIYSLGLVFWEMTRRVYVPDLYGPEEYQLPYQDYVGSDPLVEEMKSVVCELGLRPHLPLVWQKDSTLRMLYHIMTECWFATPSDRLSAMRIKKDLGNQRQQLGPPGQASDSVLPPHILRQQSPSHVLPPGVFLFRSPEPTPSSPATTTAAATAKQATPSTVDGLQPATPLLTSVQPPNNEAGGVGWAGAINLALTVRIGGGGGEGGGDCVKSTSR</sequence>
<dbReference type="PROSITE" id="PS51256">
    <property type="entry name" value="GS"/>
    <property type="match status" value="1"/>
</dbReference>
<feature type="domain" description="GS" evidence="19">
    <location>
        <begin position="329"/>
        <end position="371"/>
    </location>
</feature>
<protein>
    <recommendedName>
        <fullName evidence="3">receptor protein serine/threonine kinase</fullName>
        <ecNumber evidence="3">2.7.11.30</ecNumber>
    </recommendedName>
</protein>
<evidence type="ECO:0000256" key="5">
    <source>
        <dbReference type="ARBA" id="ARBA00022679"/>
    </source>
</evidence>
<feature type="binding site" evidence="14">
    <location>
        <position position="399"/>
    </location>
    <ligand>
        <name>ATP</name>
        <dbReference type="ChEBI" id="CHEBI:30616"/>
    </ligand>
</feature>
<evidence type="ECO:0000256" key="10">
    <source>
        <dbReference type="ARBA" id="ARBA00022840"/>
    </source>
</evidence>
<evidence type="ECO:0000256" key="7">
    <source>
        <dbReference type="ARBA" id="ARBA00022729"/>
    </source>
</evidence>
<keyword evidence="21" id="KW-1185">Reference proteome</keyword>
<evidence type="ECO:0000256" key="17">
    <source>
        <dbReference type="SAM" id="SignalP"/>
    </source>
</evidence>
<keyword evidence="8 14" id="KW-0547">Nucleotide-binding</keyword>
<dbReference type="PROSITE" id="PS50011">
    <property type="entry name" value="PROTEIN_KINASE_DOM"/>
    <property type="match status" value="1"/>
</dbReference>
<dbReference type="InterPro" id="IPR000719">
    <property type="entry name" value="Prot_kinase_dom"/>
</dbReference>
<evidence type="ECO:0000256" key="16">
    <source>
        <dbReference type="SAM" id="Phobius"/>
    </source>
</evidence>
<evidence type="ECO:0000256" key="13">
    <source>
        <dbReference type="ARBA" id="ARBA00023170"/>
    </source>
</evidence>
<dbReference type="InterPro" id="IPR011009">
    <property type="entry name" value="Kinase-like_dom_sf"/>
</dbReference>
<keyword evidence="6 16" id="KW-0812">Transmembrane</keyword>
<keyword evidence="9" id="KW-0418">Kinase</keyword>
<feature type="region of interest" description="Disordered" evidence="15">
    <location>
        <begin position="447"/>
        <end position="476"/>
    </location>
</feature>
<keyword evidence="10 14" id="KW-0067">ATP-binding</keyword>
<dbReference type="EC" id="2.7.11.30" evidence="3"/>
<reference evidence="20 21" key="1">
    <citation type="submission" date="2018-10" db="EMBL/GenBank/DDBJ databases">
        <authorList>
            <consortium name="Pathogen Informatics"/>
        </authorList>
    </citation>
    <scope>NUCLEOTIDE SEQUENCE [LARGE SCALE GENOMIC DNA]</scope>
</reference>
<proteinExistence type="inferred from homology"/>
<dbReference type="SMART" id="SM00467">
    <property type="entry name" value="GS"/>
    <property type="match status" value="1"/>
</dbReference>
<evidence type="ECO:0000256" key="2">
    <source>
        <dbReference type="ARBA" id="ARBA00009605"/>
    </source>
</evidence>
<evidence type="ECO:0000313" key="21">
    <source>
        <dbReference type="Proteomes" id="UP000267029"/>
    </source>
</evidence>
<evidence type="ECO:0000256" key="15">
    <source>
        <dbReference type="SAM" id="MobiDB-lite"/>
    </source>
</evidence>
<dbReference type="GO" id="GO:0043235">
    <property type="term" value="C:receptor complex"/>
    <property type="evidence" value="ECO:0007669"/>
    <property type="project" value="TreeGrafter"/>
</dbReference>
<accession>A0A0R3UP42</accession>
<dbReference type="Proteomes" id="UP000267029">
    <property type="component" value="Unassembled WGS sequence"/>
</dbReference>
<dbReference type="SUPFAM" id="SSF56112">
    <property type="entry name" value="Protein kinase-like (PK-like)"/>
    <property type="match status" value="1"/>
</dbReference>
<dbReference type="GO" id="GO:0071363">
    <property type="term" value="P:cellular response to growth factor stimulus"/>
    <property type="evidence" value="ECO:0007669"/>
    <property type="project" value="TreeGrafter"/>
</dbReference>
<evidence type="ECO:0000256" key="12">
    <source>
        <dbReference type="ARBA" id="ARBA00023136"/>
    </source>
</evidence>
<dbReference type="PANTHER" id="PTHR23255:SF71">
    <property type="entry name" value="RECEPTOR PROTEIN SERINE_THREONINE KINASE"/>
    <property type="match status" value="1"/>
</dbReference>
<feature type="domain" description="Protein kinase" evidence="18">
    <location>
        <begin position="372"/>
        <end position="785"/>
    </location>
</feature>
<evidence type="ECO:0000256" key="3">
    <source>
        <dbReference type="ARBA" id="ARBA00012401"/>
    </source>
</evidence>
<dbReference type="PROSITE" id="PS00108">
    <property type="entry name" value="PROTEIN_KINASE_ST"/>
    <property type="match status" value="1"/>
</dbReference>
<dbReference type="OrthoDB" id="69842at2759"/>
<dbReference type="PROSITE" id="PS00107">
    <property type="entry name" value="PROTEIN_KINASE_ATP"/>
    <property type="match status" value="1"/>
</dbReference>
<evidence type="ECO:0000259" key="19">
    <source>
        <dbReference type="PROSITE" id="PS51256"/>
    </source>
</evidence>
<dbReference type="AlphaFoldDB" id="A0A0R3UP42"/>
<dbReference type="InterPro" id="IPR003605">
    <property type="entry name" value="GS_dom"/>
</dbReference>
<comment type="subcellular location">
    <subcellularLocation>
        <location evidence="1">Membrane</location>
        <topology evidence="1">Single-pass type I membrane protein</topology>
    </subcellularLocation>
</comment>
<keyword evidence="13" id="KW-0675">Receptor</keyword>
<dbReference type="Pfam" id="PF08515">
    <property type="entry name" value="TGF_beta_GS"/>
    <property type="match status" value="1"/>
</dbReference>